<dbReference type="VEuPathDB" id="FungiDB:SAPIO_CDS8894"/>
<feature type="compositionally biased region" description="Basic and acidic residues" evidence="2">
    <location>
        <begin position="227"/>
        <end position="239"/>
    </location>
</feature>
<name>A0A084FXW5_PSEDA</name>
<evidence type="ECO:0008006" key="5">
    <source>
        <dbReference type="Google" id="ProtNLM"/>
    </source>
</evidence>
<comment type="caution">
    <text evidence="3">The sequence shown here is derived from an EMBL/GenBank/DDBJ whole genome shotgun (WGS) entry which is preliminary data.</text>
</comment>
<sequence length="414" mass="46184">MAKGKWIDKKTATHFTLVHRPQNDPLIHDESAPQMVLNPTQTKGSKSKALGDLASELGSEVESIRDNEGEAANYGVYFDDTEYDYMQHLRDLNSGGPGEVVFVEANSSGNKNKGKNKMSLEDALRQMDLENKADDLLDEVVLPSKNLQHVSYQAQQDIPDAIAGFQPDMDPRLREVLEALEDEEFVDNEDDDLFQELAKDGREIDDYEFEETAFNEEYPNDDDDGWESDHTAKPTREYKDEEADEVPELVSAGANGAQGQNWMEDFKKFKQDQKSGRPTGGITGSVLESTWTTTTNGGRRKKRKGALTNASSYSMTSSSLVRTEQLTILDARYEKLEQRYQNDLDDLGSVSEISTASSVQGPLRSDFDNVMDDFLAGYSKGRRPSKKSKGGQSGLDQLDEIRKGLGPARIPGRR</sequence>
<dbReference type="Pfam" id="PF04180">
    <property type="entry name" value="LTV"/>
    <property type="match status" value="1"/>
</dbReference>
<evidence type="ECO:0000256" key="1">
    <source>
        <dbReference type="ARBA" id="ARBA00009078"/>
    </source>
</evidence>
<dbReference type="GO" id="GO:0030688">
    <property type="term" value="C:preribosome, small subunit precursor"/>
    <property type="evidence" value="ECO:0007669"/>
    <property type="project" value="TreeGrafter"/>
</dbReference>
<dbReference type="HOGENOM" id="CLU_028555_1_0_1"/>
<evidence type="ECO:0000313" key="4">
    <source>
        <dbReference type="Proteomes" id="UP000028545"/>
    </source>
</evidence>
<gene>
    <name evidence="3" type="ORF">SAPIO_CDS8894</name>
</gene>
<feature type="region of interest" description="Disordered" evidence="2">
    <location>
        <begin position="215"/>
        <end position="244"/>
    </location>
</feature>
<dbReference type="GO" id="GO:0005829">
    <property type="term" value="C:cytosol"/>
    <property type="evidence" value="ECO:0007669"/>
    <property type="project" value="TreeGrafter"/>
</dbReference>
<keyword evidence="4" id="KW-1185">Reference proteome</keyword>
<dbReference type="GO" id="GO:0000056">
    <property type="term" value="P:ribosomal small subunit export from nucleus"/>
    <property type="evidence" value="ECO:0007669"/>
    <property type="project" value="TreeGrafter"/>
</dbReference>
<dbReference type="PANTHER" id="PTHR21531">
    <property type="entry name" value="LOW-TEMPERATURE VIABILITY PROTEIN LTV1-RELATED"/>
    <property type="match status" value="1"/>
</dbReference>
<dbReference type="Proteomes" id="UP000028545">
    <property type="component" value="Unassembled WGS sequence"/>
</dbReference>
<evidence type="ECO:0000313" key="3">
    <source>
        <dbReference type="EMBL" id="KEZ39927.1"/>
    </source>
</evidence>
<protein>
    <recommendedName>
        <fullName evidence="5">Low temperature viability protein</fullName>
    </recommendedName>
</protein>
<proteinExistence type="inferred from homology"/>
<dbReference type="GO" id="GO:0042274">
    <property type="term" value="P:ribosomal small subunit biogenesis"/>
    <property type="evidence" value="ECO:0007669"/>
    <property type="project" value="InterPro"/>
</dbReference>
<feature type="region of interest" description="Disordered" evidence="2">
    <location>
        <begin position="376"/>
        <end position="414"/>
    </location>
</feature>
<dbReference type="KEGG" id="sapo:SAPIO_CDS8894"/>
<feature type="compositionally biased region" description="Basic residues" evidence="2">
    <location>
        <begin position="380"/>
        <end position="389"/>
    </location>
</feature>
<evidence type="ECO:0000256" key="2">
    <source>
        <dbReference type="SAM" id="MobiDB-lite"/>
    </source>
</evidence>
<dbReference type="AlphaFoldDB" id="A0A084FXW5"/>
<dbReference type="PANTHER" id="PTHR21531:SF0">
    <property type="entry name" value="PROTEIN LTV1 HOMOLOG"/>
    <property type="match status" value="1"/>
</dbReference>
<dbReference type="RefSeq" id="XP_016639726.1">
    <property type="nucleotide sequence ID" value="XM_016790423.1"/>
</dbReference>
<organism evidence="3 4">
    <name type="scientific">Pseudallescheria apiosperma</name>
    <name type="common">Scedosporium apiospermum</name>
    <dbReference type="NCBI Taxonomy" id="563466"/>
    <lineage>
        <taxon>Eukaryota</taxon>
        <taxon>Fungi</taxon>
        <taxon>Dikarya</taxon>
        <taxon>Ascomycota</taxon>
        <taxon>Pezizomycotina</taxon>
        <taxon>Sordariomycetes</taxon>
        <taxon>Hypocreomycetidae</taxon>
        <taxon>Microascales</taxon>
        <taxon>Microascaceae</taxon>
        <taxon>Scedosporium</taxon>
    </lineage>
</organism>
<feature type="compositionally biased region" description="Acidic residues" evidence="2">
    <location>
        <begin position="215"/>
        <end position="226"/>
    </location>
</feature>
<dbReference type="GeneID" id="27727966"/>
<feature type="region of interest" description="Disordered" evidence="2">
    <location>
        <begin position="270"/>
        <end position="316"/>
    </location>
</feature>
<accession>A0A084FXW5</accession>
<dbReference type="OrthoDB" id="5852896at2759"/>
<dbReference type="EMBL" id="JOWA01000132">
    <property type="protein sequence ID" value="KEZ39927.1"/>
    <property type="molecule type" value="Genomic_DNA"/>
</dbReference>
<comment type="similarity">
    <text evidence="1">Belongs to the LTV1 family.</text>
</comment>
<reference evidence="3 4" key="1">
    <citation type="journal article" date="2014" name="Genome Announc.">
        <title>Draft genome sequence of the pathogenic fungus Scedosporium apiospermum.</title>
        <authorList>
            <person name="Vandeputte P."/>
            <person name="Ghamrawi S."/>
            <person name="Rechenmann M."/>
            <person name="Iltis A."/>
            <person name="Giraud S."/>
            <person name="Fleury M."/>
            <person name="Thornton C."/>
            <person name="Delhaes L."/>
            <person name="Meyer W."/>
            <person name="Papon N."/>
            <person name="Bouchara J.P."/>
        </authorList>
    </citation>
    <scope>NUCLEOTIDE SEQUENCE [LARGE SCALE GENOMIC DNA]</scope>
    <source>
        <strain evidence="3 4">IHEM 14462</strain>
    </source>
</reference>
<dbReference type="InterPro" id="IPR007307">
    <property type="entry name" value="Ltv1"/>
</dbReference>
<dbReference type="GO" id="GO:0005634">
    <property type="term" value="C:nucleus"/>
    <property type="evidence" value="ECO:0007669"/>
    <property type="project" value="TreeGrafter"/>
</dbReference>
<dbReference type="OMA" id="TAQHFTL"/>